<dbReference type="FunFam" id="3.40.50.300:FF:000126">
    <property type="entry name" value="Galactose/methyl galactoside import ATP-binding protein MglA"/>
    <property type="match status" value="1"/>
</dbReference>
<dbReference type="CDD" id="cd03216">
    <property type="entry name" value="ABC_Carb_Monos_I"/>
    <property type="match status" value="1"/>
</dbReference>
<dbReference type="CDD" id="cd03215">
    <property type="entry name" value="ABC_Carb_Monos_II"/>
    <property type="match status" value="1"/>
</dbReference>
<dbReference type="EC" id="7.5.2.11" evidence="11"/>
<dbReference type="GO" id="GO:0015749">
    <property type="term" value="P:monosaccharide transmembrane transport"/>
    <property type="evidence" value="ECO:0007669"/>
    <property type="project" value="UniProtKB-ARBA"/>
</dbReference>
<dbReference type="InterPro" id="IPR050107">
    <property type="entry name" value="ABC_carbohydrate_import_ATPase"/>
</dbReference>
<keyword evidence="7 11" id="KW-0547">Nucleotide-binding</keyword>
<dbReference type="InterPro" id="IPR027417">
    <property type="entry name" value="P-loop_NTPase"/>
</dbReference>
<dbReference type="PROSITE" id="PS50893">
    <property type="entry name" value="ABC_TRANSPORTER_2"/>
    <property type="match status" value="1"/>
</dbReference>
<dbReference type="SMART" id="SM00382">
    <property type="entry name" value="AAA"/>
    <property type="match status" value="2"/>
</dbReference>
<dbReference type="FunFam" id="3.40.50.300:FF:000127">
    <property type="entry name" value="Ribose import ATP-binding protein RbsA"/>
    <property type="match status" value="1"/>
</dbReference>
<evidence type="ECO:0000256" key="9">
    <source>
        <dbReference type="ARBA" id="ARBA00022967"/>
    </source>
</evidence>
<dbReference type="Pfam" id="PF00005">
    <property type="entry name" value="ABC_tran"/>
    <property type="match status" value="2"/>
</dbReference>
<dbReference type="InterPro" id="IPR017871">
    <property type="entry name" value="ABC_transporter-like_CS"/>
</dbReference>
<keyword evidence="3 11" id="KW-0813">Transport</keyword>
<comment type="subcellular location">
    <subcellularLocation>
        <location evidence="2">Cell inner membrane</location>
    </subcellularLocation>
    <subcellularLocation>
        <location evidence="1 11">Cell membrane</location>
        <topology evidence="1 11">Peripheral membrane protein</topology>
    </subcellularLocation>
</comment>
<evidence type="ECO:0000256" key="11">
    <source>
        <dbReference type="RuleBase" id="RU367029"/>
    </source>
</evidence>
<dbReference type="GO" id="GO:0016887">
    <property type="term" value="F:ATP hydrolysis activity"/>
    <property type="evidence" value="ECO:0007669"/>
    <property type="project" value="InterPro"/>
</dbReference>
<dbReference type="AlphaFoldDB" id="A0A9D1CXE7"/>
<accession>A0A9D1CXE7</accession>
<comment type="caution">
    <text evidence="13">The sequence shown here is derived from an EMBL/GenBank/DDBJ whole genome shotgun (WGS) entry which is preliminary data.</text>
</comment>
<sequence>MSEYLLEMKNICKSFPGVKALQNVDFQLKAGEIHALLGENGAGKSTLIKVLGGIYIAEEGQIFIDGKQAAITGVNSARANGISIIHQELVLVPYMTVAENIFLGREPMGSFGVNKSKMSADAQKMLDRFDLGIDADSLIADLSIAQQQMVEIVKAISFNCRILVMDEPTSSISDREVTALFEIMRNLAGQGVGIIYISHKMSELNEVCDRVTVLRDGCYVGTRVVADTPRDELIAMMVGRELDQYYTRDHVENTEVVLRCENLSDGKKKRSRVKNVSFEVRKGEIVGFAGLVGAGRSETMQCLFGLTPGSTGEVYLNGQKVNIRKAVDAMNLGIAMVPENRKLEGLYHVQSVRFNSTIEVLEKFINHLSVNGRREEEITQEFIDKMRTKTPSQEQRVANLSGGNQQKVMIGRWLATDPKILILDEPTRGVDVGAKAEIYEIMNDLTKQGVSIIMISSELPEIINMADRVYVMYEGRVTGCIPYQEISQEAIMKLATQEASGGHDNG</sequence>
<evidence type="ECO:0000259" key="12">
    <source>
        <dbReference type="PROSITE" id="PS50893"/>
    </source>
</evidence>
<reference evidence="13" key="1">
    <citation type="submission" date="2020-10" db="EMBL/GenBank/DDBJ databases">
        <authorList>
            <person name="Gilroy R."/>
        </authorList>
    </citation>
    <scope>NUCLEOTIDE SEQUENCE</scope>
    <source>
        <strain evidence="13">ChiSjej6B24-2974</strain>
    </source>
</reference>
<dbReference type="InterPro" id="IPR003439">
    <property type="entry name" value="ABC_transporter-like_ATP-bd"/>
</dbReference>
<dbReference type="InterPro" id="IPR003593">
    <property type="entry name" value="AAA+_ATPase"/>
</dbReference>
<evidence type="ECO:0000313" key="13">
    <source>
        <dbReference type="EMBL" id="HIQ84067.1"/>
    </source>
</evidence>
<dbReference type="PANTHER" id="PTHR43790:SF7">
    <property type="entry name" value="GALACTOSE_METHYL GALACTOSIDE IMPORT ATP-BINDING PROTEIN MGLA"/>
    <property type="match status" value="1"/>
</dbReference>
<comment type="similarity">
    <text evidence="11">Belongs to the ABC transporter superfamily.</text>
</comment>
<dbReference type="PANTHER" id="PTHR43790">
    <property type="entry name" value="CARBOHYDRATE TRANSPORT ATP-BINDING PROTEIN MG119-RELATED"/>
    <property type="match status" value="1"/>
</dbReference>
<evidence type="ECO:0000256" key="1">
    <source>
        <dbReference type="ARBA" id="ARBA00004202"/>
    </source>
</evidence>
<evidence type="ECO:0000256" key="4">
    <source>
        <dbReference type="ARBA" id="ARBA00022475"/>
    </source>
</evidence>
<evidence type="ECO:0000256" key="5">
    <source>
        <dbReference type="ARBA" id="ARBA00022597"/>
    </source>
</evidence>
<dbReference type="Proteomes" id="UP000824260">
    <property type="component" value="Unassembled WGS sequence"/>
</dbReference>
<dbReference type="GO" id="GO:0005524">
    <property type="term" value="F:ATP binding"/>
    <property type="evidence" value="ECO:0007669"/>
    <property type="project" value="UniProtKB-UniRule"/>
</dbReference>
<name>A0A9D1CXE7_9FIRM</name>
<dbReference type="GO" id="GO:0005886">
    <property type="term" value="C:plasma membrane"/>
    <property type="evidence" value="ECO:0007669"/>
    <property type="project" value="UniProtKB-SubCell"/>
</dbReference>
<keyword evidence="6" id="KW-0677">Repeat</keyword>
<keyword evidence="4 11" id="KW-1003">Cell membrane</keyword>
<dbReference type="EMBL" id="DVFZ01000122">
    <property type="protein sequence ID" value="HIQ84067.1"/>
    <property type="molecule type" value="Genomic_DNA"/>
</dbReference>
<comment type="function">
    <text evidence="11">Part of an ABC transporter complex involved in carbohydrate import. Could be involved in ribose, galactose and/or methyl galactoside import. Responsible for energy coupling to the transport system.</text>
</comment>
<evidence type="ECO:0000256" key="3">
    <source>
        <dbReference type="ARBA" id="ARBA00022448"/>
    </source>
</evidence>
<protein>
    <recommendedName>
        <fullName evidence="11">Ribose/galactose/methyl galactoside import ATP-binding protein</fullName>
        <ecNumber evidence="11">7.5.2.11</ecNumber>
    </recommendedName>
</protein>
<evidence type="ECO:0000256" key="2">
    <source>
        <dbReference type="ARBA" id="ARBA00004533"/>
    </source>
</evidence>
<proteinExistence type="inferred from homology"/>
<evidence type="ECO:0000256" key="6">
    <source>
        <dbReference type="ARBA" id="ARBA00022737"/>
    </source>
</evidence>
<organism evidence="13 14">
    <name type="scientific">Candidatus Pullichristensenella stercorigallinarum</name>
    <dbReference type="NCBI Taxonomy" id="2840909"/>
    <lineage>
        <taxon>Bacteria</taxon>
        <taxon>Bacillati</taxon>
        <taxon>Bacillota</taxon>
        <taxon>Clostridia</taxon>
        <taxon>Candidatus Pullichristensenella</taxon>
    </lineage>
</organism>
<evidence type="ECO:0000256" key="10">
    <source>
        <dbReference type="ARBA" id="ARBA00023136"/>
    </source>
</evidence>
<gene>
    <name evidence="13" type="ORF">IAA52_13335</name>
</gene>
<feature type="domain" description="ABC transporter" evidence="12">
    <location>
        <begin position="6"/>
        <end position="499"/>
    </location>
</feature>
<keyword evidence="9 11" id="KW-1278">Translocase</keyword>
<evidence type="ECO:0000256" key="7">
    <source>
        <dbReference type="ARBA" id="ARBA00022741"/>
    </source>
</evidence>
<comment type="catalytic activity">
    <reaction evidence="11">
        <text>D-galactose(out) + ATP + H2O = D-galactose(in) + ADP + phosphate + H(+)</text>
        <dbReference type="Rhea" id="RHEA:60156"/>
        <dbReference type="ChEBI" id="CHEBI:4139"/>
        <dbReference type="ChEBI" id="CHEBI:15377"/>
        <dbReference type="ChEBI" id="CHEBI:15378"/>
        <dbReference type="ChEBI" id="CHEBI:30616"/>
        <dbReference type="ChEBI" id="CHEBI:43474"/>
        <dbReference type="ChEBI" id="CHEBI:456216"/>
        <dbReference type="EC" id="7.5.2.11"/>
    </reaction>
</comment>
<dbReference type="GO" id="GO:0043211">
    <property type="term" value="F:ABC-type carbohydrate transporter activity"/>
    <property type="evidence" value="ECO:0007669"/>
    <property type="project" value="UniProtKB-UniRule"/>
</dbReference>
<evidence type="ECO:0000256" key="8">
    <source>
        <dbReference type="ARBA" id="ARBA00022840"/>
    </source>
</evidence>
<evidence type="ECO:0000313" key="14">
    <source>
        <dbReference type="Proteomes" id="UP000824260"/>
    </source>
</evidence>
<keyword evidence="8 11" id="KW-0067">ATP-binding</keyword>
<dbReference type="Gene3D" id="3.40.50.300">
    <property type="entry name" value="P-loop containing nucleotide triphosphate hydrolases"/>
    <property type="match status" value="2"/>
</dbReference>
<reference evidence="13" key="2">
    <citation type="journal article" date="2021" name="PeerJ">
        <title>Extensive microbial diversity within the chicken gut microbiome revealed by metagenomics and culture.</title>
        <authorList>
            <person name="Gilroy R."/>
            <person name="Ravi A."/>
            <person name="Getino M."/>
            <person name="Pursley I."/>
            <person name="Horton D.L."/>
            <person name="Alikhan N.F."/>
            <person name="Baker D."/>
            <person name="Gharbi K."/>
            <person name="Hall N."/>
            <person name="Watson M."/>
            <person name="Adriaenssens E.M."/>
            <person name="Foster-Nyarko E."/>
            <person name="Jarju S."/>
            <person name="Secka A."/>
            <person name="Antonio M."/>
            <person name="Oren A."/>
            <person name="Chaudhuri R.R."/>
            <person name="La Ragione R."/>
            <person name="Hildebrand F."/>
            <person name="Pallen M.J."/>
        </authorList>
    </citation>
    <scope>NUCLEOTIDE SEQUENCE</scope>
    <source>
        <strain evidence="13">ChiSjej6B24-2974</strain>
    </source>
</reference>
<keyword evidence="5 11" id="KW-0762">Sugar transport</keyword>
<dbReference type="SUPFAM" id="SSF52540">
    <property type="entry name" value="P-loop containing nucleoside triphosphate hydrolases"/>
    <property type="match status" value="2"/>
</dbReference>
<keyword evidence="10 11" id="KW-0472">Membrane</keyword>
<dbReference type="PROSITE" id="PS00211">
    <property type="entry name" value="ABC_TRANSPORTER_1"/>
    <property type="match status" value="1"/>
</dbReference>